<dbReference type="PANTHER" id="PTHR43285">
    <property type="entry name" value="ANTHRANILATE PHOSPHORIBOSYLTRANSFERASE"/>
    <property type="match status" value="1"/>
</dbReference>
<comment type="similarity">
    <text evidence="9">Belongs to the anthranilate phosphoribosyltransferase family.</text>
</comment>
<dbReference type="InterPro" id="IPR000312">
    <property type="entry name" value="Glycosyl_Trfase_fam3"/>
</dbReference>
<dbReference type="KEGG" id="bco:Bcell_1877"/>
<comment type="pathway">
    <text evidence="1 9">Amino-acid biosynthesis; L-tryptophan biosynthesis; L-tryptophan from chorismate: step 2/5.</text>
</comment>
<evidence type="ECO:0000256" key="5">
    <source>
        <dbReference type="ARBA" id="ARBA00022822"/>
    </source>
</evidence>
<dbReference type="OrthoDB" id="9806430at2"/>
<evidence type="ECO:0000256" key="7">
    <source>
        <dbReference type="ARBA" id="ARBA00052328"/>
    </source>
</evidence>
<dbReference type="HOGENOM" id="CLU_034315_2_1_9"/>
<keyword evidence="2 9" id="KW-0028">Amino-acid biosynthesis</keyword>
<name>E6TZG5_EVAC2</name>
<keyword evidence="13" id="KW-1185">Reference proteome</keyword>
<dbReference type="Proteomes" id="UP000001401">
    <property type="component" value="Chromosome"/>
</dbReference>
<evidence type="ECO:0000256" key="2">
    <source>
        <dbReference type="ARBA" id="ARBA00022605"/>
    </source>
</evidence>
<feature type="binding site" evidence="9">
    <location>
        <position position="86"/>
    </location>
    <ligand>
        <name>5-phospho-alpha-D-ribose 1-diphosphate</name>
        <dbReference type="ChEBI" id="CHEBI:58017"/>
    </ligand>
</feature>
<comment type="similarity">
    <text evidence="8">In the C-terminal section; belongs to the anthranilate phosphoribosyltransferase family.</text>
</comment>
<feature type="binding site" evidence="9">
    <location>
        <begin position="106"/>
        <end position="114"/>
    </location>
    <ligand>
        <name>5-phospho-alpha-D-ribose 1-diphosphate</name>
        <dbReference type="ChEBI" id="CHEBI:58017"/>
    </ligand>
</feature>
<keyword evidence="9" id="KW-0479">Metal-binding</keyword>
<feature type="binding site" evidence="9">
    <location>
        <begin position="81"/>
        <end position="82"/>
    </location>
    <ligand>
        <name>5-phospho-alpha-D-ribose 1-diphosphate</name>
        <dbReference type="ChEBI" id="CHEBI:58017"/>
    </ligand>
</feature>
<dbReference type="NCBIfam" id="TIGR01245">
    <property type="entry name" value="trpD"/>
    <property type="match status" value="1"/>
</dbReference>
<feature type="binding site" evidence="9">
    <location>
        <position position="118"/>
    </location>
    <ligand>
        <name>5-phospho-alpha-D-ribose 1-diphosphate</name>
        <dbReference type="ChEBI" id="CHEBI:58017"/>
    </ligand>
</feature>
<feature type="binding site" evidence="9">
    <location>
        <position position="109"/>
    </location>
    <ligand>
        <name>anthranilate</name>
        <dbReference type="ChEBI" id="CHEBI:16567"/>
        <label>1</label>
    </ligand>
</feature>
<accession>E6TZG5</accession>
<evidence type="ECO:0000256" key="6">
    <source>
        <dbReference type="ARBA" id="ARBA00023141"/>
    </source>
</evidence>
<evidence type="ECO:0000313" key="13">
    <source>
        <dbReference type="Proteomes" id="UP000001401"/>
    </source>
</evidence>
<feature type="binding site" evidence="9">
    <location>
        <begin position="88"/>
        <end position="91"/>
    </location>
    <ligand>
        <name>5-phospho-alpha-D-ribose 1-diphosphate</name>
        <dbReference type="ChEBI" id="CHEBI:58017"/>
    </ligand>
</feature>
<keyword evidence="5 9" id="KW-0822">Tryptophan biosynthesis</keyword>
<evidence type="ECO:0000313" key="12">
    <source>
        <dbReference type="EMBL" id="ADU30139.1"/>
    </source>
</evidence>
<evidence type="ECO:0000256" key="9">
    <source>
        <dbReference type="HAMAP-Rule" id="MF_00211"/>
    </source>
</evidence>
<keyword evidence="3 9" id="KW-0328">Glycosyltransferase</keyword>
<evidence type="ECO:0000256" key="4">
    <source>
        <dbReference type="ARBA" id="ARBA00022679"/>
    </source>
</evidence>
<feature type="domain" description="Glycosyl transferase family 3" evidence="10">
    <location>
        <begin position="73"/>
        <end position="317"/>
    </location>
</feature>
<dbReference type="AlphaFoldDB" id="E6TZG5"/>
<comment type="catalytic activity">
    <reaction evidence="7 9">
        <text>N-(5-phospho-beta-D-ribosyl)anthranilate + diphosphate = 5-phospho-alpha-D-ribose 1-diphosphate + anthranilate</text>
        <dbReference type="Rhea" id="RHEA:11768"/>
        <dbReference type="ChEBI" id="CHEBI:16567"/>
        <dbReference type="ChEBI" id="CHEBI:18277"/>
        <dbReference type="ChEBI" id="CHEBI:33019"/>
        <dbReference type="ChEBI" id="CHEBI:58017"/>
        <dbReference type="EC" id="2.4.2.18"/>
    </reaction>
</comment>
<dbReference type="InterPro" id="IPR036320">
    <property type="entry name" value="Glycosyl_Trfase_fam3_N_dom_sf"/>
</dbReference>
<sequence length="338" mass="36412">MRELIEKLVNKHTLSEAEAENLILLMLNGEVSDEQIASILSIIRFRGETVEEIVGFAKGMKKTCSQISPPFSVLDTCGTGGDGVGTYNISTAVAILLSSLNIPVAKHGNRGVSSKTGSADVLEYLQIPIQATNEDALINLEKYNLCFLFAPKYHSAMKHVMKARKELSIKTIFNLLGPLTNPAGATRRLIGVYSVDQARKMAEASIKLGIEKALFVTGEDGLDEFTITGATNVIEVNGDSIQEYLVTPEDVGIQRGDISNTLVQSPEESAALIRSVFNKKGPKEAEDILLLNAGAALYVYGVSETIKEGVQEAKMALGETVIKQLDILSQLKGEVPSA</sequence>
<dbReference type="STRING" id="649639.Bcell_1877"/>
<dbReference type="InterPro" id="IPR005940">
    <property type="entry name" value="Anthranilate_Pribosyl_Tfrase"/>
</dbReference>
<dbReference type="GO" id="GO:0005829">
    <property type="term" value="C:cytosol"/>
    <property type="evidence" value="ECO:0007669"/>
    <property type="project" value="TreeGrafter"/>
</dbReference>
<keyword evidence="6 9" id="KW-0057">Aromatic amino acid biosynthesis</keyword>
<dbReference type="InterPro" id="IPR035902">
    <property type="entry name" value="Nuc_phospho_transferase"/>
</dbReference>
<dbReference type="SUPFAM" id="SSF47648">
    <property type="entry name" value="Nucleoside phosphorylase/phosphoribosyltransferase N-terminal domain"/>
    <property type="match status" value="1"/>
</dbReference>
<gene>
    <name evidence="9" type="primary">trpD</name>
    <name evidence="12" type="ordered locus">Bcell_1877</name>
</gene>
<dbReference type="FunFam" id="3.40.1030.10:FF:000002">
    <property type="entry name" value="Anthranilate phosphoribosyltransferase"/>
    <property type="match status" value="1"/>
</dbReference>
<evidence type="ECO:0000259" key="11">
    <source>
        <dbReference type="Pfam" id="PF02885"/>
    </source>
</evidence>
<protein>
    <recommendedName>
        <fullName evidence="9">Anthranilate phosphoribosyltransferase</fullName>
        <ecNumber evidence="9">2.4.2.18</ecNumber>
    </recommendedName>
</protein>
<evidence type="ECO:0000256" key="3">
    <source>
        <dbReference type="ARBA" id="ARBA00022676"/>
    </source>
</evidence>
<dbReference type="EC" id="2.4.2.18" evidence="9"/>
<dbReference type="HAMAP" id="MF_00211">
    <property type="entry name" value="TrpD"/>
    <property type="match status" value="1"/>
</dbReference>
<feature type="binding site" evidence="9">
    <location>
        <position position="224"/>
    </location>
    <ligand>
        <name>Mg(2+)</name>
        <dbReference type="ChEBI" id="CHEBI:18420"/>
        <label>1</label>
    </ligand>
</feature>
<reference evidence="12 13" key="1">
    <citation type="submission" date="2010-12" db="EMBL/GenBank/DDBJ databases">
        <title>Complete sequence of Bacillus cellulosilyticus DSM 2522.</title>
        <authorList>
            <consortium name="US DOE Joint Genome Institute"/>
            <person name="Lucas S."/>
            <person name="Copeland A."/>
            <person name="Lapidus A."/>
            <person name="Cheng J.-F."/>
            <person name="Bruce D."/>
            <person name="Goodwin L."/>
            <person name="Pitluck S."/>
            <person name="Chertkov O."/>
            <person name="Detter J.C."/>
            <person name="Han C."/>
            <person name="Tapia R."/>
            <person name="Land M."/>
            <person name="Hauser L."/>
            <person name="Jeffries C."/>
            <person name="Kyrpides N."/>
            <person name="Ivanova N."/>
            <person name="Mikhailova N."/>
            <person name="Brumm P."/>
            <person name="Mead D."/>
            <person name="Woyke T."/>
        </authorList>
    </citation>
    <scope>NUCLEOTIDE SEQUENCE [LARGE SCALE GENOMIC DNA]</scope>
    <source>
        <strain evidence="13">ATCC 21833 / DSM 2522 / FERM P-1141 / JCM 9156 / N-4</strain>
    </source>
</reference>
<evidence type="ECO:0000256" key="8">
    <source>
        <dbReference type="ARBA" id="ARBA00061188"/>
    </source>
</evidence>
<evidence type="ECO:0000256" key="1">
    <source>
        <dbReference type="ARBA" id="ARBA00004907"/>
    </source>
</evidence>
<dbReference type="Gene3D" id="1.20.970.10">
    <property type="entry name" value="Transferase, Pyrimidine Nucleoside Phosphorylase, Chain C"/>
    <property type="match status" value="1"/>
</dbReference>
<dbReference type="Pfam" id="PF02885">
    <property type="entry name" value="Glycos_trans_3N"/>
    <property type="match status" value="1"/>
</dbReference>
<dbReference type="PANTHER" id="PTHR43285:SF2">
    <property type="entry name" value="ANTHRANILATE PHOSPHORIBOSYLTRANSFERASE"/>
    <property type="match status" value="1"/>
</dbReference>
<dbReference type="UniPathway" id="UPA00035">
    <property type="reaction ID" value="UER00041"/>
</dbReference>
<keyword evidence="9" id="KW-0460">Magnesium</keyword>
<feature type="binding site" evidence="9">
    <location>
        <position position="164"/>
    </location>
    <ligand>
        <name>anthranilate</name>
        <dbReference type="ChEBI" id="CHEBI:16567"/>
        <label>2</label>
    </ligand>
</feature>
<feature type="binding site" evidence="9">
    <location>
        <position position="78"/>
    </location>
    <ligand>
        <name>anthranilate</name>
        <dbReference type="ChEBI" id="CHEBI:16567"/>
        <label>1</label>
    </ligand>
</feature>
<feature type="domain" description="Glycosyl transferase family 3 N-terminal" evidence="11">
    <location>
        <begin position="2"/>
        <end position="63"/>
    </location>
</feature>
<dbReference type="RefSeq" id="WP_013488475.1">
    <property type="nucleotide sequence ID" value="NC_014829.1"/>
</dbReference>
<comment type="cofactor">
    <cofactor evidence="9">
        <name>Mg(2+)</name>
        <dbReference type="ChEBI" id="CHEBI:18420"/>
    </cofactor>
    <text evidence="9">Binds 2 magnesium ions per monomer.</text>
</comment>
<feature type="binding site" evidence="9">
    <location>
        <position position="90"/>
    </location>
    <ligand>
        <name>Mg(2+)</name>
        <dbReference type="ChEBI" id="CHEBI:18420"/>
        <label>1</label>
    </ligand>
</feature>
<feature type="binding site" evidence="9">
    <location>
        <position position="223"/>
    </location>
    <ligand>
        <name>Mg(2+)</name>
        <dbReference type="ChEBI" id="CHEBI:18420"/>
        <label>2</label>
    </ligand>
</feature>
<dbReference type="InterPro" id="IPR017459">
    <property type="entry name" value="Glycosyl_Trfase_fam3_N_dom"/>
</dbReference>
<feature type="binding site" evidence="9">
    <location>
        <position position="224"/>
    </location>
    <ligand>
        <name>Mg(2+)</name>
        <dbReference type="ChEBI" id="CHEBI:18420"/>
        <label>2</label>
    </ligand>
</feature>
<evidence type="ECO:0000259" key="10">
    <source>
        <dbReference type="Pfam" id="PF00591"/>
    </source>
</evidence>
<comment type="caution">
    <text evidence="9">Lacks conserved residue(s) required for the propagation of feature annotation.</text>
</comment>
<dbReference type="GO" id="GO:0004048">
    <property type="term" value="F:anthranilate phosphoribosyltransferase activity"/>
    <property type="evidence" value="ECO:0007669"/>
    <property type="project" value="UniProtKB-UniRule"/>
</dbReference>
<comment type="subunit">
    <text evidence="9">Homodimer.</text>
</comment>
<proteinExistence type="inferred from homology"/>
<keyword evidence="4 9" id="KW-0808">Transferase</keyword>
<dbReference type="EMBL" id="CP002394">
    <property type="protein sequence ID" value="ADU30139.1"/>
    <property type="molecule type" value="Genomic_DNA"/>
</dbReference>
<comment type="function">
    <text evidence="9">Catalyzes the transfer of the phosphoribosyl group of 5-phosphorylribose-1-pyrophosphate (PRPP) to anthranilate to yield N-(5'-phosphoribosyl)-anthranilate (PRA).</text>
</comment>
<dbReference type="GO" id="GO:0000287">
    <property type="term" value="F:magnesium ion binding"/>
    <property type="evidence" value="ECO:0007669"/>
    <property type="project" value="UniProtKB-UniRule"/>
</dbReference>
<dbReference type="SUPFAM" id="SSF52418">
    <property type="entry name" value="Nucleoside phosphorylase/phosphoribosyltransferase catalytic domain"/>
    <property type="match status" value="1"/>
</dbReference>
<dbReference type="GO" id="GO:0000162">
    <property type="term" value="P:L-tryptophan biosynthetic process"/>
    <property type="evidence" value="ECO:0007669"/>
    <property type="project" value="UniProtKB-UniRule"/>
</dbReference>
<dbReference type="Gene3D" id="3.40.1030.10">
    <property type="entry name" value="Nucleoside phosphorylase/phosphoribosyltransferase catalytic domain"/>
    <property type="match status" value="1"/>
</dbReference>
<dbReference type="eggNOG" id="COG0547">
    <property type="taxonomic scope" value="Bacteria"/>
</dbReference>
<dbReference type="Pfam" id="PF00591">
    <property type="entry name" value="Glycos_transf_3"/>
    <property type="match status" value="1"/>
</dbReference>
<feature type="binding site" evidence="9">
    <location>
        <position position="78"/>
    </location>
    <ligand>
        <name>5-phospho-alpha-D-ribose 1-diphosphate</name>
        <dbReference type="ChEBI" id="CHEBI:58017"/>
    </ligand>
</feature>
<organism evidence="12 13">
    <name type="scientific">Evansella cellulosilytica (strain ATCC 21833 / DSM 2522 / FERM P-1141 / JCM 9156 / N-4)</name>
    <name type="common">Bacillus cellulosilyticus</name>
    <dbReference type="NCBI Taxonomy" id="649639"/>
    <lineage>
        <taxon>Bacteria</taxon>
        <taxon>Bacillati</taxon>
        <taxon>Bacillota</taxon>
        <taxon>Bacilli</taxon>
        <taxon>Bacillales</taxon>
        <taxon>Bacillaceae</taxon>
        <taxon>Evansella</taxon>
    </lineage>
</organism>